<dbReference type="AlphaFoldDB" id="A0A939DTT8"/>
<dbReference type="InterPro" id="IPR003142">
    <property type="entry name" value="BPL_C"/>
</dbReference>
<dbReference type="NCBIfam" id="TIGR00122">
    <property type="entry name" value="birA_repr_reg"/>
    <property type="match status" value="1"/>
</dbReference>
<gene>
    <name evidence="10 12" type="primary">birA</name>
    <name evidence="12" type="ORF">J0A66_21275</name>
</gene>
<dbReference type="InterPro" id="IPR013196">
    <property type="entry name" value="HTH_11"/>
</dbReference>
<feature type="domain" description="BPL/LPL catalytic" evidence="11">
    <location>
        <begin position="73"/>
        <end position="262"/>
    </location>
</feature>
<sequence>MLVSTSVETKRNLILNTLADGRFHSGQELGDKLGISRAAVGKHVQALQTLGLEIFSVTGKGYRLSNKLDLLNTETIRQHIARTSGPPLVVLSVVNSTNTYLKEHEQLHVKGAACLAEAQTSGRGRQGRPWISPFGASLYLSMYWRFEGGYQMLGGLSLAVGVAIATALEESGVQGLSLKWPNDVYLHGKKLGGILVEVEGQINDTSHCIMGIGINVELPESQQSRIDQPWADLASQMNEKPDRNKLSGKLLTSLYNALEKFEQTGLKAFLEPWSRLHLHQGKRVRMICGPNNFEGECLGINAEGALLISLPGGTKAFYGGEVSVRAL</sequence>
<comment type="function">
    <text evidence="10">Acts both as a biotin--[acetyl-CoA-carboxylase] ligase and a biotin-operon repressor. In the presence of ATP, BirA activates biotin to form the BirA-biotinyl-5'-adenylate (BirA-bio-5'-AMP or holoBirA) complex. HoloBirA can either transfer the biotinyl moiety to the biotin carboxyl carrier protein (BCCP) subunit of acetyl-CoA carboxylase, or bind to the biotin operator site and inhibit transcription of the operon.</text>
</comment>
<evidence type="ECO:0000256" key="8">
    <source>
        <dbReference type="ARBA" id="ARBA00023267"/>
    </source>
</evidence>
<dbReference type="Pfam" id="PF03099">
    <property type="entry name" value="BPL_LplA_LipB"/>
    <property type="match status" value="1"/>
</dbReference>
<dbReference type="SUPFAM" id="SSF55681">
    <property type="entry name" value="Class II aaRS and biotin synthetases"/>
    <property type="match status" value="1"/>
</dbReference>
<dbReference type="Pfam" id="PF02237">
    <property type="entry name" value="BPL_C"/>
    <property type="match status" value="1"/>
</dbReference>
<accession>A0A939DTT8</accession>
<reference evidence="12" key="1">
    <citation type="submission" date="2021-03" db="EMBL/GenBank/DDBJ databases">
        <title>novel species isolated from a fishpond in China.</title>
        <authorList>
            <person name="Lu H."/>
            <person name="Cai Z."/>
        </authorList>
    </citation>
    <scope>NUCLEOTIDE SEQUENCE</scope>
    <source>
        <strain evidence="12">JCM 30855</strain>
    </source>
</reference>
<organism evidence="12 13">
    <name type="scientific">Bowmanella dokdonensis</name>
    <dbReference type="NCBI Taxonomy" id="751969"/>
    <lineage>
        <taxon>Bacteria</taxon>
        <taxon>Pseudomonadati</taxon>
        <taxon>Pseudomonadota</taxon>
        <taxon>Gammaproteobacteria</taxon>
        <taxon>Alteromonadales</taxon>
        <taxon>Alteromonadaceae</taxon>
        <taxon>Bowmanella</taxon>
    </lineage>
</organism>
<dbReference type="InterPro" id="IPR004143">
    <property type="entry name" value="BPL_LPL_catalytic"/>
</dbReference>
<dbReference type="InterPro" id="IPR004408">
    <property type="entry name" value="Biotin_CoA_COase_ligase"/>
</dbReference>
<keyword evidence="7 10" id="KW-0804">Transcription</keyword>
<evidence type="ECO:0000256" key="6">
    <source>
        <dbReference type="ARBA" id="ARBA00023125"/>
    </source>
</evidence>
<dbReference type="Proteomes" id="UP000664654">
    <property type="component" value="Unassembled WGS sequence"/>
</dbReference>
<dbReference type="CDD" id="cd16442">
    <property type="entry name" value="BPL"/>
    <property type="match status" value="1"/>
</dbReference>
<protein>
    <recommendedName>
        <fullName evidence="10">Bifunctional ligase/repressor BirA</fullName>
    </recommendedName>
    <alternativeName>
        <fullName evidence="10">Biotin operon repressor</fullName>
    </alternativeName>
    <alternativeName>
        <fullName evidence="10">Biotin--[acetyl-CoA-carboxylase] ligase</fullName>
        <ecNumber evidence="10">6.3.4.15</ecNumber>
    </alternativeName>
    <alternativeName>
        <fullName evidence="10">Biotin--protein ligase</fullName>
    </alternativeName>
    <alternativeName>
        <fullName evidence="10">Biotin-[acetyl-CoA carboxylase] synthetase</fullName>
    </alternativeName>
</protein>
<dbReference type="PANTHER" id="PTHR12835">
    <property type="entry name" value="BIOTIN PROTEIN LIGASE"/>
    <property type="match status" value="1"/>
</dbReference>
<evidence type="ECO:0000259" key="11">
    <source>
        <dbReference type="PROSITE" id="PS51733"/>
    </source>
</evidence>
<dbReference type="PROSITE" id="PS51733">
    <property type="entry name" value="BPL_LPL_CATALYTIC"/>
    <property type="match status" value="1"/>
</dbReference>
<evidence type="ECO:0000256" key="9">
    <source>
        <dbReference type="ARBA" id="ARBA00047846"/>
    </source>
</evidence>
<dbReference type="GO" id="GO:0006355">
    <property type="term" value="P:regulation of DNA-templated transcription"/>
    <property type="evidence" value="ECO:0007669"/>
    <property type="project" value="UniProtKB-UniRule"/>
</dbReference>
<dbReference type="SUPFAM" id="SSF46785">
    <property type="entry name" value="Winged helix' DNA-binding domain"/>
    <property type="match status" value="1"/>
</dbReference>
<dbReference type="PANTHER" id="PTHR12835:SF5">
    <property type="entry name" value="BIOTIN--PROTEIN LIGASE"/>
    <property type="match status" value="1"/>
</dbReference>
<dbReference type="Gene3D" id="2.30.30.100">
    <property type="match status" value="1"/>
</dbReference>
<feature type="binding site" evidence="10">
    <location>
        <position position="190"/>
    </location>
    <ligand>
        <name>biotin</name>
        <dbReference type="ChEBI" id="CHEBI:57586"/>
    </ligand>
</feature>
<dbReference type="InterPro" id="IPR036390">
    <property type="entry name" value="WH_DNA-bd_sf"/>
</dbReference>
<keyword evidence="1 10" id="KW-0678">Repressor</keyword>
<evidence type="ECO:0000313" key="12">
    <source>
        <dbReference type="EMBL" id="MBN7827771.1"/>
    </source>
</evidence>
<keyword evidence="6 10" id="KW-0238">DNA-binding</keyword>
<evidence type="ECO:0000256" key="4">
    <source>
        <dbReference type="ARBA" id="ARBA00022840"/>
    </source>
</evidence>
<evidence type="ECO:0000256" key="5">
    <source>
        <dbReference type="ARBA" id="ARBA00023015"/>
    </source>
</evidence>
<evidence type="ECO:0000256" key="2">
    <source>
        <dbReference type="ARBA" id="ARBA00022598"/>
    </source>
</evidence>
<comment type="caution">
    <text evidence="12">The sequence shown here is derived from an EMBL/GenBank/DDBJ whole genome shotgun (WGS) entry which is preliminary data.</text>
</comment>
<dbReference type="Pfam" id="PF08279">
    <property type="entry name" value="HTH_11"/>
    <property type="match status" value="1"/>
</dbReference>
<dbReference type="SUPFAM" id="SSF50037">
    <property type="entry name" value="C-terminal domain of transcriptional repressors"/>
    <property type="match status" value="1"/>
</dbReference>
<dbReference type="InterPro" id="IPR045864">
    <property type="entry name" value="aa-tRNA-synth_II/BPL/LPL"/>
</dbReference>
<feature type="DNA-binding region" description="H-T-H motif" evidence="10">
    <location>
        <begin position="26"/>
        <end position="45"/>
    </location>
</feature>
<keyword evidence="5 10" id="KW-0805">Transcription regulation</keyword>
<dbReference type="Gene3D" id="1.10.10.10">
    <property type="entry name" value="Winged helix-like DNA-binding domain superfamily/Winged helix DNA-binding domain"/>
    <property type="match status" value="1"/>
</dbReference>
<dbReference type="NCBIfam" id="TIGR00121">
    <property type="entry name" value="birA_ligase"/>
    <property type="match status" value="1"/>
</dbReference>
<keyword evidence="13" id="KW-1185">Reference proteome</keyword>
<evidence type="ECO:0000313" key="13">
    <source>
        <dbReference type="Proteomes" id="UP000664654"/>
    </source>
</evidence>
<proteinExistence type="inferred from homology"/>
<keyword evidence="2 10" id="KW-0436">Ligase</keyword>
<dbReference type="InterPro" id="IPR030855">
    <property type="entry name" value="Bifunct_BirA"/>
</dbReference>
<dbReference type="HAMAP" id="MF_00978">
    <property type="entry name" value="Bifunct_BirA"/>
    <property type="match status" value="1"/>
</dbReference>
<comment type="catalytic activity">
    <reaction evidence="9 10">
        <text>biotin + L-lysyl-[protein] + ATP = N(6)-biotinyl-L-lysyl-[protein] + AMP + diphosphate + H(+)</text>
        <dbReference type="Rhea" id="RHEA:11756"/>
        <dbReference type="Rhea" id="RHEA-COMP:9752"/>
        <dbReference type="Rhea" id="RHEA-COMP:10505"/>
        <dbReference type="ChEBI" id="CHEBI:15378"/>
        <dbReference type="ChEBI" id="CHEBI:29969"/>
        <dbReference type="ChEBI" id="CHEBI:30616"/>
        <dbReference type="ChEBI" id="CHEBI:33019"/>
        <dbReference type="ChEBI" id="CHEBI:57586"/>
        <dbReference type="ChEBI" id="CHEBI:83144"/>
        <dbReference type="ChEBI" id="CHEBI:456215"/>
        <dbReference type="EC" id="6.3.4.15"/>
    </reaction>
</comment>
<dbReference type="InterPro" id="IPR036388">
    <property type="entry name" value="WH-like_DNA-bd_sf"/>
</dbReference>
<evidence type="ECO:0000256" key="10">
    <source>
        <dbReference type="HAMAP-Rule" id="MF_00978"/>
    </source>
</evidence>
<name>A0A939DTT8_9ALTE</name>
<evidence type="ECO:0000256" key="1">
    <source>
        <dbReference type="ARBA" id="ARBA00022491"/>
    </source>
</evidence>
<dbReference type="RefSeq" id="WP_206575878.1">
    <property type="nucleotide sequence ID" value="NZ_JAFKCV010000029.1"/>
</dbReference>
<keyword evidence="8 10" id="KW-0092">Biotin</keyword>
<dbReference type="GO" id="GO:0003677">
    <property type="term" value="F:DNA binding"/>
    <property type="evidence" value="ECO:0007669"/>
    <property type="project" value="UniProtKB-UniRule"/>
</dbReference>
<dbReference type="Gene3D" id="3.30.930.10">
    <property type="entry name" value="Bira Bifunctional Protein, Domain 2"/>
    <property type="match status" value="1"/>
</dbReference>
<evidence type="ECO:0000256" key="7">
    <source>
        <dbReference type="ARBA" id="ARBA00023163"/>
    </source>
</evidence>
<dbReference type="EMBL" id="JAFKCV010000029">
    <property type="protein sequence ID" value="MBN7827771.1"/>
    <property type="molecule type" value="Genomic_DNA"/>
</dbReference>
<dbReference type="EC" id="6.3.4.15" evidence="10"/>
<keyword evidence="3 10" id="KW-0547">Nucleotide-binding</keyword>
<feature type="binding site" evidence="10">
    <location>
        <begin position="96"/>
        <end position="98"/>
    </location>
    <ligand>
        <name>biotin</name>
        <dbReference type="ChEBI" id="CHEBI:57586"/>
    </ligand>
</feature>
<keyword evidence="4 10" id="KW-0067">ATP-binding</keyword>
<dbReference type="GO" id="GO:0004077">
    <property type="term" value="F:biotin--[biotin carboxyl-carrier protein] ligase activity"/>
    <property type="evidence" value="ECO:0007669"/>
    <property type="project" value="UniProtKB-UniRule"/>
</dbReference>
<evidence type="ECO:0000256" key="3">
    <source>
        <dbReference type="ARBA" id="ARBA00022741"/>
    </source>
</evidence>
<comment type="similarity">
    <text evidence="10">Belongs to the biotin--protein ligase family.</text>
</comment>
<dbReference type="GO" id="GO:0005524">
    <property type="term" value="F:ATP binding"/>
    <property type="evidence" value="ECO:0007669"/>
    <property type="project" value="UniProtKB-UniRule"/>
</dbReference>
<feature type="binding site" evidence="10">
    <location>
        <position position="119"/>
    </location>
    <ligand>
        <name>biotin</name>
        <dbReference type="ChEBI" id="CHEBI:57586"/>
    </ligand>
</feature>
<dbReference type="GO" id="GO:0005737">
    <property type="term" value="C:cytoplasm"/>
    <property type="evidence" value="ECO:0007669"/>
    <property type="project" value="TreeGrafter"/>
</dbReference>
<feature type="binding site" evidence="10">
    <location>
        <begin position="123"/>
        <end position="125"/>
    </location>
    <ligand>
        <name>biotin</name>
        <dbReference type="ChEBI" id="CHEBI:57586"/>
    </ligand>
</feature>
<dbReference type="InterPro" id="IPR008988">
    <property type="entry name" value="Transcriptional_repressor_C"/>
</dbReference>
<dbReference type="InterPro" id="IPR004409">
    <property type="entry name" value="Biotin_operon_repress_HTH"/>
</dbReference>
<dbReference type="NCBIfam" id="NF008847">
    <property type="entry name" value="PRK11886.1-2"/>
    <property type="match status" value="1"/>
</dbReference>